<comment type="subunit">
    <text evidence="2">Homodimer.</text>
</comment>
<dbReference type="Gene3D" id="2.40.128.20">
    <property type="match status" value="1"/>
</dbReference>
<dbReference type="GO" id="GO:0008289">
    <property type="term" value="F:lipid binding"/>
    <property type="evidence" value="ECO:0007669"/>
    <property type="project" value="UniProtKB-UniRule"/>
</dbReference>
<comment type="caution">
    <text evidence="4">The sequence shown here is derived from an EMBL/GenBank/DDBJ whole genome shotgun (WGS) entry which is preliminary data.</text>
</comment>
<dbReference type="InterPro" id="IPR012674">
    <property type="entry name" value="Calycin"/>
</dbReference>
<evidence type="ECO:0000259" key="3">
    <source>
        <dbReference type="Pfam" id="PF08212"/>
    </source>
</evidence>
<proteinExistence type="inferred from homology"/>
<reference evidence="4 5" key="1">
    <citation type="submission" date="2020-08" db="EMBL/GenBank/DDBJ databases">
        <title>Functional genomics of gut bacteria from endangered species of beetles.</title>
        <authorList>
            <person name="Carlos-Shanley C."/>
        </authorList>
    </citation>
    <scope>NUCLEOTIDE SEQUENCE [LARGE SCALE GENOMIC DNA]</scope>
    <source>
        <strain evidence="4 5">S00123</strain>
    </source>
</reference>
<keyword evidence="2" id="KW-0472">Membrane</keyword>
<dbReference type="AlphaFoldDB" id="A0A7W7N4M4"/>
<accession>A0A7W7N4M4</accession>
<keyword evidence="5" id="KW-1185">Reference proteome</keyword>
<gene>
    <name evidence="4" type="ORF">HNP32_002151</name>
</gene>
<dbReference type="GO" id="GO:0009279">
    <property type="term" value="C:cell outer membrane"/>
    <property type="evidence" value="ECO:0007669"/>
    <property type="project" value="UniProtKB-SubCell"/>
</dbReference>
<evidence type="ECO:0000313" key="5">
    <source>
        <dbReference type="Proteomes" id="UP000539957"/>
    </source>
</evidence>
<dbReference type="CDD" id="cd19438">
    <property type="entry name" value="lipocalin_Blc-like"/>
    <property type="match status" value="1"/>
</dbReference>
<dbReference type="InterPro" id="IPR000566">
    <property type="entry name" value="Lipocln_cytosolic_FA-bd_dom"/>
</dbReference>
<keyword evidence="2" id="KW-0446">Lipid-binding</keyword>
<evidence type="ECO:0000256" key="1">
    <source>
        <dbReference type="ARBA" id="ARBA00006889"/>
    </source>
</evidence>
<sequence>MPVAALPLRRLAVAAPAAALVLMLVLTLTACATAPSMSETRAPQPLKPIDAERLWSGRWHEVARLPMKITDGCVAGASIYAWTAPTRVDVRDTCQVGTPQGREKAIEGRGEILDPGMNAKLRVKYLWGFITWDYWVLDRAEDYSWFISSDPTFDKLFIYTREVPTPDQLARLTRRAGELGYDVSRLEFPALPER</sequence>
<comment type="subcellular location">
    <subcellularLocation>
        <location evidence="2">Cell outer membrane</location>
    </subcellularLocation>
</comment>
<comment type="similarity">
    <text evidence="1 2">Belongs to the calycin superfamily. Lipocalin family.</text>
</comment>
<feature type="domain" description="Lipocalin/cytosolic fatty-acid binding" evidence="3">
    <location>
        <begin position="50"/>
        <end position="189"/>
    </location>
</feature>
<dbReference type="GO" id="GO:0006950">
    <property type="term" value="P:response to stress"/>
    <property type="evidence" value="ECO:0007669"/>
    <property type="project" value="UniProtKB-ARBA"/>
</dbReference>
<name>A0A7W7N4M4_9CAUL</name>
<dbReference type="EMBL" id="JACHKY010000003">
    <property type="protein sequence ID" value="MBB4798407.1"/>
    <property type="molecule type" value="Genomic_DNA"/>
</dbReference>
<dbReference type="SUPFAM" id="SSF50814">
    <property type="entry name" value="Lipocalins"/>
    <property type="match status" value="1"/>
</dbReference>
<dbReference type="Proteomes" id="UP000539957">
    <property type="component" value="Unassembled WGS sequence"/>
</dbReference>
<dbReference type="PANTHER" id="PTHR10612">
    <property type="entry name" value="APOLIPOPROTEIN D"/>
    <property type="match status" value="1"/>
</dbReference>
<dbReference type="RefSeq" id="WP_260398430.1">
    <property type="nucleotide sequence ID" value="NZ_JACHKY010000003.1"/>
</dbReference>
<dbReference type="InterPro" id="IPR022271">
    <property type="entry name" value="Lipocalin_ApoD"/>
</dbReference>
<evidence type="ECO:0000313" key="4">
    <source>
        <dbReference type="EMBL" id="MBB4798407.1"/>
    </source>
</evidence>
<protein>
    <recommendedName>
        <fullName evidence="2">Outer membrane lipoprotein Blc</fullName>
    </recommendedName>
</protein>
<dbReference type="PANTHER" id="PTHR10612:SF34">
    <property type="entry name" value="APOLIPOPROTEIN D"/>
    <property type="match status" value="1"/>
</dbReference>
<dbReference type="Pfam" id="PF08212">
    <property type="entry name" value="Lipocalin_2"/>
    <property type="match status" value="1"/>
</dbReference>
<keyword evidence="2 4" id="KW-0449">Lipoprotein</keyword>
<comment type="function">
    <text evidence="2">Involved in the storage or transport of lipids necessary for membrane maintenance under stressful conditions. Displays a binding preference for lysophospholipids.</text>
</comment>
<keyword evidence="2" id="KW-0998">Cell outer membrane</keyword>
<dbReference type="InterPro" id="IPR047202">
    <property type="entry name" value="Lipocalin_Blc-like_dom"/>
</dbReference>
<dbReference type="PIRSF" id="PIRSF036893">
    <property type="entry name" value="Lipocalin_ApoD"/>
    <property type="match status" value="1"/>
</dbReference>
<organism evidence="4 5">
    <name type="scientific">Brevundimonas bullata</name>
    <dbReference type="NCBI Taxonomy" id="13160"/>
    <lineage>
        <taxon>Bacteria</taxon>
        <taxon>Pseudomonadati</taxon>
        <taxon>Pseudomonadota</taxon>
        <taxon>Alphaproteobacteria</taxon>
        <taxon>Caulobacterales</taxon>
        <taxon>Caulobacteraceae</taxon>
        <taxon>Brevundimonas</taxon>
    </lineage>
</organism>
<evidence type="ECO:0000256" key="2">
    <source>
        <dbReference type="PIRNR" id="PIRNR036893"/>
    </source>
</evidence>